<protein>
    <submittedName>
        <fullName evidence="1">Uncharacterized protein</fullName>
    </submittedName>
</protein>
<dbReference type="Proteomes" id="UP000765507">
    <property type="component" value="Unassembled WGS sequence"/>
</dbReference>
<evidence type="ECO:0000313" key="1">
    <source>
        <dbReference type="EMBL" id="KAG6927110.1"/>
    </source>
</evidence>
<keyword evidence="2" id="KW-1185">Reference proteome</keyword>
<dbReference type="OrthoDB" id="2126613at2759"/>
<gene>
    <name evidence="1" type="ORF">G0U57_010601</name>
</gene>
<reference evidence="1 2" key="1">
    <citation type="journal article" date="2020" name="G3 (Bethesda)">
        <title>Draft Genome of the Common Snapping Turtle, Chelydra serpentina, a Model for Phenotypic Plasticity in Reptiles.</title>
        <authorList>
            <person name="Das D."/>
            <person name="Singh S.K."/>
            <person name="Bierstedt J."/>
            <person name="Erickson A."/>
            <person name="Galli G.L.J."/>
            <person name="Crossley D.A. 2nd"/>
            <person name="Rhen T."/>
        </authorList>
    </citation>
    <scope>NUCLEOTIDE SEQUENCE [LARGE SCALE GENOMIC DNA]</scope>
    <source>
        <strain evidence="1">KW</strain>
    </source>
</reference>
<proteinExistence type="predicted"/>
<feature type="non-terminal residue" evidence="1">
    <location>
        <position position="49"/>
    </location>
</feature>
<comment type="caution">
    <text evidence="1">The sequence shown here is derived from an EMBL/GenBank/DDBJ whole genome shotgun (WGS) entry which is preliminary data.</text>
</comment>
<dbReference type="AlphaFoldDB" id="A0A8T1SE67"/>
<name>A0A8T1SE67_CHESE</name>
<organism evidence="1 2">
    <name type="scientific">Chelydra serpentina</name>
    <name type="common">Snapping turtle</name>
    <name type="synonym">Testudo serpentina</name>
    <dbReference type="NCBI Taxonomy" id="8475"/>
    <lineage>
        <taxon>Eukaryota</taxon>
        <taxon>Metazoa</taxon>
        <taxon>Chordata</taxon>
        <taxon>Craniata</taxon>
        <taxon>Vertebrata</taxon>
        <taxon>Euteleostomi</taxon>
        <taxon>Archelosauria</taxon>
        <taxon>Testudinata</taxon>
        <taxon>Testudines</taxon>
        <taxon>Cryptodira</taxon>
        <taxon>Durocryptodira</taxon>
        <taxon>Americhelydia</taxon>
        <taxon>Chelydroidea</taxon>
        <taxon>Chelydridae</taxon>
        <taxon>Chelydra</taxon>
    </lineage>
</organism>
<accession>A0A8T1SE67</accession>
<dbReference type="EMBL" id="JAHGAV010000280">
    <property type="protein sequence ID" value="KAG6927110.1"/>
    <property type="molecule type" value="Genomic_DNA"/>
</dbReference>
<evidence type="ECO:0000313" key="2">
    <source>
        <dbReference type="Proteomes" id="UP000765507"/>
    </source>
</evidence>
<sequence length="49" mass="5573">MTVTPSQSMIPHKLCLPGATCTGYRYLQEPDLRTEDRQERSVKCFKGSI</sequence>